<evidence type="ECO:0000256" key="1">
    <source>
        <dbReference type="SAM" id="Coils"/>
    </source>
</evidence>
<dbReference type="InterPro" id="IPR036517">
    <property type="entry name" value="FF_domain_sf"/>
</dbReference>
<dbReference type="Pfam" id="PF25432">
    <property type="entry name" value="FF_PRPF40A"/>
    <property type="match status" value="1"/>
</dbReference>
<dbReference type="AlphaFoldDB" id="A0A0K0G3Z0"/>
<protein>
    <submittedName>
        <fullName evidence="5">PRP40 pre-mRNA processing factor 40 homolog A (inferred by orthology to a zebrafish protein)</fullName>
    </submittedName>
</protein>
<evidence type="ECO:0000259" key="3">
    <source>
        <dbReference type="SMART" id="SM00441"/>
    </source>
</evidence>
<dbReference type="PANTHER" id="PTHR11864">
    <property type="entry name" value="PRE-MRNA-PROCESSING PROTEIN PRP40"/>
    <property type="match status" value="1"/>
</dbReference>
<feature type="domain" description="FF" evidence="3">
    <location>
        <begin position="128"/>
        <end position="188"/>
    </location>
</feature>
<accession>A0A0K0G3Z0</accession>
<dbReference type="GO" id="GO:0005685">
    <property type="term" value="C:U1 snRNP"/>
    <property type="evidence" value="ECO:0007669"/>
    <property type="project" value="TreeGrafter"/>
</dbReference>
<dbReference type="SUPFAM" id="SSF81698">
    <property type="entry name" value="FF domain"/>
    <property type="match status" value="3"/>
</dbReference>
<proteinExistence type="predicted"/>
<evidence type="ECO:0000256" key="2">
    <source>
        <dbReference type="SAM" id="MobiDB-lite"/>
    </source>
</evidence>
<dbReference type="GO" id="GO:0045292">
    <property type="term" value="P:mRNA cis splicing, via spliceosome"/>
    <property type="evidence" value="ECO:0007669"/>
    <property type="project" value="InterPro"/>
</dbReference>
<feature type="coiled-coil region" evidence="1">
    <location>
        <begin position="99"/>
        <end position="141"/>
    </location>
</feature>
<feature type="compositionally biased region" description="Basic and acidic residues" evidence="2">
    <location>
        <begin position="386"/>
        <end position="395"/>
    </location>
</feature>
<sequence>MSFSKAEKVFASEPAWKAVTDIQDRKDIFRNAQDLMRSTFKKREEEQSRKNKDALMNVLADIPEITFKTTWKEAQYYLSIDPAFKKNKNLLKMNKIDALEAFQNHIYNLEDEHEKDEARKNKELKREERKVRDRYRSLLDKLAAEGLITSLTYWSEVFATISKHSCFEEMLKQTKISPLDIFKCYVSELKESYDKDKSVIKRILEKANFTIEIDTDFETVKDLVMGDEKGQKTNLSNVKMFFTSQKLRAEKRKQHALKKEEKRIRKLENSFHRMLSSIIGEIDDKVAYEDVVEKISSEEVFNEVESDEQRQQFFNSYIVKLTTSCGHNHSKQKESKKIKNKKLLKYQQLTDTDDSDGDEKRMGSDRKRPFQNGSPISSDDDEEEPVPEKKEKLEVTDEDLSEGEIRD</sequence>
<organism evidence="4 5">
    <name type="scientific">Strongyloides venezuelensis</name>
    <name type="common">Threadworm</name>
    <dbReference type="NCBI Taxonomy" id="75913"/>
    <lineage>
        <taxon>Eukaryota</taxon>
        <taxon>Metazoa</taxon>
        <taxon>Ecdysozoa</taxon>
        <taxon>Nematoda</taxon>
        <taxon>Chromadorea</taxon>
        <taxon>Rhabditida</taxon>
        <taxon>Tylenchina</taxon>
        <taxon>Panagrolaimomorpha</taxon>
        <taxon>Strongyloidoidea</taxon>
        <taxon>Strongyloididae</taxon>
        <taxon>Strongyloides</taxon>
    </lineage>
</organism>
<keyword evidence="1" id="KW-0175">Coiled coil</keyword>
<dbReference type="InterPro" id="IPR002713">
    <property type="entry name" value="FF_domain"/>
</dbReference>
<feature type="region of interest" description="Disordered" evidence="2">
    <location>
        <begin position="326"/>
        <end position="407"/>
    </location>
</feature>
<reference evidence="4" key="1">
    <citation type="submission" date="2014-07" db="EMBL/GenBank/DDBJ databases">
        <authorList>
            <person name="Martin A.A"/>
            <person name="De Silva N."/>
        </authorList>
    </citation>
    <scope>NUCLEOTIDE SEQUENCE</scope>
</reference>
<dbReference type="GO" id="GO:0003723">
    <property type="term" value="F:RNA binding"/>
    <property type="evidence" value="ECO:0007669"/>
    <property type="project" value="TreeGrafter"/>
</dbReference>
<feature type="compositionally biased region" description="Acidic residues" evidence="2">
    <location>
        <begin position="396"/>
        <end position="407"/>
    </location>
</feature>
<dbReference type="STRING" id="75913.A0A0K0G3Z0"/>
<feature type="domain" description="FF" evidence="3">
    <location>
        <begin position="48"/>
        <end position="108"/>
    </location>
</feature>
<feature type="coiled-coil region" evidence="1">
    <location>
        <begin position="250"/>
        <end position="277"/>
    </location>
</feature>
<name>A0A0K0G3Z0_STRVS</name>
<keyword evidence="4" id="KW-1185">Reference proteome</keyword>
<feature type="compositionally biased region" description="Basic and acidic residues" evidence="2">
    <location>
        <begin position="358"/>
        <end position="368"/>
    </location>
</feature>
<feature type="domain" description="FF" evidence="3">
    <location>
        <begin position="264"/>
        <end position="320"/>
    </location>
</feature>
<dbReference type="SMART" id="SM00441">
    <property type="entry name" value="FF"/>
    <property type="match status" value="3"/>
</dbReference>
<evidence type="ECO:0000313" key="5">
    <source>
        <dbReference type="WBParaSite" id="SVE_1944900.1"/>
    </source>
</evidence>
<dbReference type="WBParaSite" id="SVE_1944900.1">
    <property type="protein sequence ID" value="SVE_1944900.1"/>
    <property type="gene ID" value="SVE_1944900"/>
</dbReference>
<evidence type="ECO:0000313" key="4">
    <source>
        <dbReference type="Proteomes" id="UP000035680"/>
    </source>
</evidence>
<dbReference type="Proteomes" id="UP000035680">
    <property type="component" value="Unassembled WGS sequence"/>
</dbReference>
<dbReference type="InterPro" id="IPR039726">
    <property type="entry name" value="Prp40-like"/>
</dbReference>
<dbReference type="Gene3D" id="1.10.10.440">
    <property type="entry name" value="FF domain"/>
    <property type="match status" value="3"/>
</dbReference>
<dbReference type="GO" id="GO:0071004">
    <property type="term" value="C:U2-type prespliceosome"/>
    <property type="evidence" value="ECO:0007669"/>
    <property type="project" value="TreeGrafter"/>
</dbReference>
<dbReference type="PANTHER" id="PTHR11864:SF0">
    <property type="entry name" value="PRP40 PRE-MRNA PROCESSING FACTOR 40 HOMOLOG A (YEAST)"/>
    <property type="match status" value="1"/>
</dbReference>
<reference evidence="5" key="2">
    <citation type="submission" date="2015-08" db="UniProtKB">
        <authorList>
            <consortium name="WormBaseParasite"/>
        </authorList>
    </citation>
    <scope>IDENTIFICATION</scope>
</reference>